<dbReference type="GO" id="GO:0016705">
    <property type="term" value="F:oxidoreductase activity, acting on paired donors, with incorporation or reduction of molecular oxygen"/>
    <property type="evidence" value="ECO:0007669"/>
    <property type="project" value="InterPro"/>
</dbReference>
<protein>
    <recommendedName>
        <fullName evidence="4">Cytochrome P450</fullName>
    </recommendedName>
</protein>
<dbReference type="EMBL" id="KQ964419">
    <property type="protein sequence ID" value="KXN74936.1"/>
    <property type="molecule type" value="Genomic_DNA"/>
</dbReference>
<organism evidence="2 3">
    <name type="scientific">Conidiobolus coronatus (strain ATCC 28846 / CBS 209.66 / NRRL 28638)</name>
    <name type="common">Delacroixia coronata</name>
    <dbReference type="NCBI Taxonomy" id="796925"/>
    <lineage>
        <taxon>Eukaryota</taxon>
        <taxon>Fungi</taxon>
        <taxon>Fungi incertae sedis</taxon>
        <taxon>Zoopagomycota</taxon>
        <taxon>Entomophthoromycotina</taxon>
        <taxon>Entomophthoromycetes</taxon>
        <taxon>Entomophthorales</taxon>
        <taxon>Ancylistaceae</taxon>
        <taxon>Conidiobolus</taxon>
    </lineage>
</organism>
<sequence length="203" mass="23257">MSLISISIILLLILCIYLHRKITTPPKFAKNLPVIPFLHTIYAAFTNKTVDYRFQNIEWPKLKEKGFAVMYGPIGWCIYVSKPDFAKKMFKDSNKFIKPIMKLKGSLGQLFAGDINIAASNGEEWKRLRRPANPIFSQTFQPEVYSPCVLETLDVLDERVNRLQGKPVEVKDLMELMTLDVLGRGIFSHDFEAIAVWTTNENS</sequence>
<dbReference type="AlphaFoldDB" id="A0A137PIV4"/>
<dbReference type="GO" id="GO:0005506">
    <property type="term" value="F:iron ion binding"/>
    <property type="evidence" value="ECO:0007669"/>
    <property type="project" value="InterPro"/>
</dbReference>
<keyword evidence="3" id="KW-1185">Reference proteome</keyword>
<evidence type="ECO:0000313" key="3">
    <source>
        <dbReference type="Proteomes" id="UP000070444"/>
    </source>
</evidence>
<dbReference type="GO" id="GO:0004497">
    <property type="term" value="F:monooxygenase activity"/>
    <property type="evidence" value="ECO:0007669"/>
    <property type="project" value="InterPro"/>
</dbReference>
<keyword evidence="1" id="KW-0732">Signal</keyword>
<dbReference type="Proteomes" id="UP000070444">
    <property type="component" value="Unassembled WGS sequence"/>
</dbReference>
<evidence type="ECO:0008006" key="4">
    <source>
        <dbReference type="Google" id="ProtNLM"/>
    </source>
</evidence>
<accession>A0A137PIV4</accession>
<dbReference type="GO" id="GO:0020037">
    <property type="term" value="F:heme binding"/>
    <property type="evidence" value="ECO:0007669"/>
    <property type="project" value="InterPro"/>
</dbReference>
<dbReference type="OrthoDB" id="1470350at2759"/>
<dbReference type="Gene3D" id="1.10.630.10">
    <property type="entry name" value="Cytochrome P450"/>
    <property type="match status" value="1"/>
</dbReference>
<evidence type="ECO:0000313" key="2">
    <source>
        <dbReference type="EMBL" id="KXN74936.1"/>
    </source>
</evidence>
<gene>
    <name evidence="2" type="ORF">CONCODRAFT_2011</name>
</gene>
<dbReference type="STRING" id="796925.A0A137PIV4"/>
<reference evidence="2 3" key="1">
    <citation type="journal article" date="2015" name="Genome Biol. Evol.">
        <title>Phylogenomic analyses indicate that early fungi evolved digesting cell walls of algal ancestors of land plants.</title>
        <authorList>
            <person name="Chang Y."/>
            <person name="Wang S."/>
            <person name="Sekimoto S."/>
            <person name="Aerts A.L."/>
            <person name="Choi C."/>
            <person name="Clum A."/>
            <person name="LaButti K.M."/>
            <person name="Lindquist E.A."/>
            <person name="Yee Ngan C."/>
            <person name="Ohm R.A."/>
            <person name="Salamov A.A."/>
            <person name="Grigoriev I.V."/>
            <person name="Spatafora J.W."/>
            <person name="Berbee M.L."/>
        </authorList>
    </citation>
    <scope>NUCLEOTIDE SEQUENCE [LARGE SCALE GENOMIC DNA]</scope>
    <source>
        <strain evidence="2 3">NRRL 28638</strain>
    </source>
</reference>
<dbReference type="InterPro" id="IPR036396">
    <property type="entry name" value="Cyt_P450_sf"/>
</dbReference>
<dbReference type="InterPro" id="IPR001128">
    <property type="entry name" value="Cyt_P450"/>
</dbReference>
<proteinExistence type="predicted"/>
<dbReference type="Pfam" id="PF00067">
    <property type="entry name" value="p450"/>
    <property type="match status" value="1"/>
</dbReference>
<dbReference type="SUPFAM" id="SSF48264">
    <property type="entry name" value="Cytochrome P450"/>
    <property type="match status" value="1"/>
</dbReference>
<feature type="signal peptide" evidence="1">
    <location>
        <begin position="1"/>
        <end position="23"/>
    </location>
</feature>
<evidence type="ECO:0000256" key="1">
    <source>
        <dbReference type="SAM" id="SignalP"/>
    </source>
</evidence>
<feature type="chain" id="PRO_5007294844" description="Cytochrome P450" evidence="1">
    <location>
        <begin position="24"/>
        <end position="203"/>
    </location>
</feature>
<name>A0A137PIV4_CONC2</name>